<reference evidence="6 7" key="1">
    <citation type="journal article" date="2015" name="J. Biotechnol.">
        <title>Complete genome sequence of Pseudomonas rhizosphaerae IH5T (=DSM 16299T), a phosphate-solubilizing rhizobacterium for bacterial biofertilizer.</title>
        <authorList>
            <person name="Kwak Y."/>
            <person name="Jung B.K."/>
            <person name="Shin J.H."/>
        </authorList>
    </citation>
    <scope>NUCLEOTIDE SEQUENCE [LARGE SCALE GENOMIC DNA]</scope>
    <source>
        <strain evidence="6">DSM 16299</strain>
    </source>
</reference>
<dbReference type="EMBL" id="CP009533">
    <property type="protein sequence ID" value="AIS16501.1"/>
    <property type="molecule type" value="Genomic_DNA"/>
</dbReference>
<feature type="transmembrane region" description="Helical" evidence="4">
    <location>
        <begin position="244"/>
        <end position="267"/>
    </location>
</feature>
<evidence type="ECO:0000256" key="4">
    <source>
        <dbReference type="SAM" id="Phobius"/>
    </source>
</evidence>
<dbReference type="InterPro" id="IPR036259">
    <property type="entry name" value="MFS_trans_sf"/>
</dbReference>
<evidence type="ECO:0000256" key="1">
    <source>
        <dbReference type="ARBA" id="ARBA00022692"/>
    </source>
</evidence>
<feature type="transmembrane region" description="Helical" evidence="4">
    <location>
        <begin position="279"/>
        <end position="296"/>
    </location>
</feature>
<evidence type="ECO:0000256" key="2">
    <source>
        <dbReference type="ARBA" id="ARBA00022989"/>
    </source>
</evidence>
<organism evidence="6 7">
    <name type="scientific">Pseudomonas rhizosphaerae</name>
    <dbReference type="NCBI Taxonomy" id="216142"/>
    <lineage>
        <taxon>Bacteria</taxon>
        <taxon>Pseudomonadati</taxon>
        <taxon>Pseudomonadota</taxon>
        <taxon>Gammaproteobacteria</taxon>
        <taxon>Pseudomonadales</taxon>
        <taxon>Pseudomonadaceae</taxon>
        <taxon>Pseudomonas</taxon>
    </lineage>
</organism>
<dbReference type="Proteomes" id="UP000029499">
    <property type="component" value="Chromosome"/>
</dbReference>
<dbReference type="eggNOG" id="COG2814">
    <property type="taxonomic scope" value="Bacteria"/>
</dbReference>
<dbReference type="AlphaFoldDB" id="A0A089ZPU7"/>
<protein>
    <submittedName>
        <fullName evidence="6">MFS transporter</fullName>
    </submittedName>
</protein>
<dbReference type="InterPro" id="IPR011701">
    <property type="entry name" value="MFS"/>
</dbReference>
<feature type="transmembrane region" description="Helical" evidence="4">
    <location>
        <begin position="216"/>
        <end position="238"/>
    </location>
</feature>
<evidence type="ECO:0000313" key="7">
    <source>
        <dbReference type="Proteomes" id="UP000029499"/>
    </source>
</evidence>
<feature type="domain" description="Major facilitator superfamily (MFS) profile" evidence="5">
    <location>
        <begin position="213"/>
        <end position="401"/>
    </location>
</feature>
<dbReference type="Pfam" id="PF07690">
    <property type="entry name" value="MFS_1"/>
    <property type="match status" value="1"/>
</dbReference>
<keyword evidence="2 4" id="KW-1133">Transmembrane helix</keyword>
<keyword evidence="1 4" id="KW-0812">Transmembrane</keyword>
<keyword evidence="7" id="KW-1185">Reference proteome</keyword>
<feature type="transmembrane region" description="Helical" evidence="4">
    <location>
        <begin position="365"/>
        <end position="386"/>
    </location>
</feature>
<proteinExistence type="predicted"/>
<keyword evidence="3 4" id="KW-0472">Membrane</keyword>
<dbReference type="STRING" id="216142.LT40_03420"/>
<feature type="transmembrane region" description="Helical" evidence="4">
    <location>
        <begin position="106"/>
        <end position="128"/>
    </location>
</feature>
<gene>
    <name evidence="6" type="ORF">LT40_03420</name>
</gene>
<dbReference type="HOGENOM" id="CLU_033532_0_1_6"/>
<feature type="transmembrane region" description="Helical" evidence="4">
    <location>
        <begin position="302"/>
        <end position="324"/>
    </location>
</feature>
<evidence type="ECO:0000259" key="5">
    <source>
        <dbReference type="PROSITE" id="PS50850"/>
    </source>
</evidence>
<feature type="transmembrane region" description="Helical" evidence="4">
    <location>
        <begin position="167"/>
        <end position="188"/>
    </location>
</feature>
<dbReference type="Gene3D" id="1.20.1250.20">
    <property type="entry name" value="MFS general substrate transporter like domains"/>
    <property type="match status" value="2"/>
</dbReference>
<sequence>MSNAYRTFFATPGVVALIMAGSMARLPQAMVGLGLIAMLAQETGRYWVAGAVAGTYTLTSAILGPMISKLVDQRGQRKVLAPVAAFSIGMLLALIGAVYWHAPLPVLFVLAAMAGVLPSFGAMIRARWAYLFRGKPQLHAAYSLDTVLVEFTFIVGPPLSIALSSGLFPQAGPLVAAVLLAVGVVAFLRQHETEPPPIPAVKGHSGSPLRIPALRIIVVAMLALGVLGGSVDVAVVAFAKETGWAAAASFVLAGFAAGSMVAGITFGAVRSGLPFETQLLIGAVFTAVATTLPIFAPNVYWLTGLLFITGMSFAPTLIVVMNIGTKILPPGKITEGLTWLSTGVSVGIAMGGATAGLVIDHFGTRAGFGVAIGAGLLMLTAVLTGLRALQASSANEVVVPG</sequence>
<feature type="transmembrane region" description="Helical" evidence="4">
    <location>
        <begin position="336"/>
        <end position="359"/>
    </location>
</feature>
<dbReference type="GO" id="GO:0022857">
    <property type="term" value="F:transmembrane transporter activity"/>
    <property type="evidence" value="ECO:0007669"/>
    <property type="project" value="InterPro"/>
</dbReference>
<dbReference type="OrthoDB" id="9180256at2"/>
<accession>A0A089ZPU7</accession>
<dbReference type="PANTHER" id="PTHR23542:SF1">
    <property type="entry name" value="MAJOR FACILITATOR SUPERFAMILY (MFS) PROFILE DOMAIN-CONTAINING PROTEIN"/>
    <property type="match status" value="1"/>
</dbReference>
<dbReference type="PROSITE" id="PS50850">
    <property type="entry name" value="MFS"/>
    <property type="match status" value="1"/>
</dbReference>
<dbReference type="RefSeq" id="WP_043186492.1">
    <property type="nucleotide sequence ID" value="NZ_CP009533.1"/>
</dbReference>
<dbReference type="InterPro" id="IPR020846">
    <property type="entry name" value="MFS_dom"/>
</dbReference>
<feature type="transmembrane region" description="Helical" evidence="4">
    <location>
        <begin position="46"/>
        <end position="67"/>
    </location>
</feature>
<dbReference type="SUPFAM" id="SSF103473">
    <property type="entry name" value="MFS general substrate transporter"/>
    <property type="match status" value="1"/>
</dbReference>
<name>A0A089ZPU7_9PSED</name>
<evidence type="ECO:0000256" key="3">
    <source>
        <dbReference type="ARBA" id="ARBA00023136"/>
    </source>
</evidence>
<feature type="transmembrane region" description="Helical" evidence="4">
    <location>
        <begin position="79"/>
        <end position="100"/>
    </location>
</feature>
<evidence type="ECO:0000313" key="6">
    <source>
        <dbReference type="EMBL" id="AIS16501.1"/>
    </source>
</evidence>
<dbReference type="PANTHER" id="PTHR23542">
    <property type="match status" value="1"/>
</dbReference>
<feature type="transmembrane region" description="Helical" evidence="4">
    <location>
        <begin position="140"/>
        <end position="161"/>
    </location>
</feature>
<dbReference type="KEGG" id="prh:LT40_03420"/>